<dbReference type="Proteomes" id="UP001303647">
    <property type="component" value="Unassembled WGS sequence"/>
</dbReference>
<sequence length="327" mass="38075">MTWSDYSETNTDDWRKCQVSTCHRKHTGHTTRDNRRVYSNFCAHHTCWKIHPEHDGPGYYCSVPKKSDERYCSLHLKCGEEGCSRMGEWVGTAPSEDEYVRWFCREHRCTYPDCRSRATDRQQQRCAAHFIKCAVPACTRSAYLHRDGALDTVCAAHYSTQRCLWRDCTRHVSSRYCSAHGCRRPGCQRARGGCDGSGGHEYCIRHTCKTPGCRALARFEDTPSHCERHACARRSVSLGVQDSIPPSGLSWEELRAMYGGQPTATVIGGERERERERKRLSDDLERIRRRERELEAERARLERAREEREEAERIFVRYMAKANQDRW</sequence>
<evidence type="ECO:0000313" key="3">
    <source>
        <dbReference type="Proteomes" id="UP001303647"/>
    </source>
</evidence>
<dbReference type="AlphaFoldDB" id="A0AAN7HFY9"/>
<accession>A0AAN7HFY9</accession>
<name>A0AAN7HFY9_9PEZI</name>
<keyword evidence="3" id="KW-1185">Reference proteome</keyword>
<comment type="caution">
    <text evidence="2">The sequence shown here is derived from an EMBL/GenBank/DDBJ whole genome shotgun (WGS) entry which is preliminary data.</text>
</comment>
<gene>
    <name evidence="2" type="ORF">C7999DRAFT_13801</name>
</gene>
<evidence type="ECO:0000256" key="1">
    <source>
        <dbReference type="SAM" id="Coils"/>
    </source>
</evidence>
<feature type="coiled-coil region" evidence="1">
    <location>
        <begin position="270"/>
        <end position="321"/>
    </location>
</feature>
<organism evidence="2 3">
    <name type="scientific">Corynascus novoguineensis</name>
    <dbReference type="NCBI Taxonomy" id="1126955"/>
    <lineage>
        <taxon>Eukaryota</taxon>
        <taxon>Fungi</taxon>
        <taxon>Dikarya</taxon>
        <taxon>Ascomycota</taxon>
        <taxon>Pezizomycotina</taxon>
        <taxon>Sordariomycetes</taxon>
        <taxon>Sordariomycetidae</taxon>
        <taxon>Sordariales</taxon>
        <taxon>Chaetomiaceae</taxon>
        <taxon>Corynascus</taxon>
    </lineage>
</organism>
<protein>
    <submittedName>
        <fullName evidence="2">Uncharacterized protein</fullName>
    </submittedName>
</protein>
<reference evidence="2" key="2">
    <citation type="submission" date="2023-05" db="EMBL/GenBank/DDBJ databases">
        <authorList>
            <consortium name="Lawrence Berkeley National Laboratory"/>
            <person name="Steindorff A."/>
            <person name="Hensen N."/>
            <person name="Bonometti L."/>
            <person name="Westerberg I."/>
            <person name="Brannstrom I.O."/>
            <person name="Guillou S."/>
            <person name="Cros-Aarteil S."/>
            <person name="Calhoun S."/>
            <person name="Haridas S."/>
            <person name="Kuo A."/>
            <person name="Mondo S."/>
            <person name="Pangilinan J."/>
            <person name="Riley R."/>
            <person name="Labutti K."/>
            <person name="Andreopoulos B."/>
            <person name="Lipzen A."/>
            <person name="Chen C."/>
            <person name="Yanf M."/>
            <person name="Daum C."/>
            <person name="Ng V."/>
            <person name="Clum A."/>
            <person name="Ohm R."/>
            <person name="Martin F."/>
            <person name="Silar P."/>
            <person name="Natvig D."/>
            <person name="Lalanne C."/>
            <person name="Gautier V."/>
            <person name="Ament-Velasquez S.L."/>
            <person name="Kruys A."/>
            <person name="Hutchinson M.I."/>
            <person name="Powell A.J."/>
            <person name="Barry K."/>
            <person name="Miller A.N."/>
            <person name="Grigoriev I.V."/>
            <person name="Debuchy R."/>
            <person name="Gladieux P."/>
            <person name="Thoren M.H."/>
            <person name="Johannesson H."/>
        </authorList>
    </citation>
    <scope>NUCLEOTIDE SEQUENCE</scope>
    <source>
        <strain evidence="2">CBS 359.72</strain>
    </source>
</reference>
<proteinExistence type="predicted"/>
<reference evidence="2" key="1">
    <citation type="journal article" date="2023" name="Mol. Phylogenet. Evol.">
        <title>Genome-scale phylogeny and comparative genomics of the fungal order Sordariales.</title>
        <authorList>
            <person name="Hensen N."/>
            <person name="Bonometti L."/>
            <person name="Westerberg I."/>
            <person name="Brannstrom I.O."/>
            <person name="Guillou S."/>
            <person name="Cros-Aarteil S."/>
            <person name="Calhoun S."/>
            <person name="Haridas S."/>
            <person name="Kuo A."/>
            <person name="Mondo S."/>
            <person name="Pangilinan J."/>
            <person name="Riley R."/>
            <person name="LaButti K."/>
            <person name="Andreopoulos B."/>
            <person name="Lipzen A."/>
            <person name="Chen C."/>
            <person name="Yan M."/>
            <person name="Daum C."/>
            <person name="Ng V."/>
            <person name="Clum A."/>
            <person name="Steindorff A."/>
            <person name="Ohm R.A."/>
            <person name="Martin F."/>
            <person name="Silar P."/>
            <person name="Natvig D.O."/>
            <person name="Lalanne C."/>
            <person name="Gautier V."/>
            <person name="Ament-Velasquez S.L."/>
            <person name="Kruys A."/>
            <person name="Hutchinson M.I."/>
            <person name="Powell A.J."/>
            <person name="Barry K."/>
            <person name="Miller A.N."/>
            <person name="Grigoriev I.V."/>
            <person name="Debuchy R."/>
            <person name="Gladieux P."/>
            <person name="Hiltunen Thoren M."/>
            <person name="Johannesson H."/>
        </authorList>
    </citation>
    <scope>NUCLEOTIDE SEQUENCE</scope>
    <source>
        <strain evidence="2">CBS 359.72</strain>
    </source>
</reference>
<dbReference type="EMBL" id="MU857640">
    <property type="protein sequence ID" value="KAK4248266.1"/>
    <property type="molecule type" value="Genomic_DNA"/>
</dbReference>
<keyword evidence="1" id="KW-0175">Coiled coil</keyword>
<evidence type="ECO:0000313" key="2">
    <source>
        <dbReference type="EMBL" id="KAK4248266.1"/>
    </source>
</evidence>